<name>A0A915YHJ3_9BACT</name>
<feature type="chain" id="PRO_5038077551" evidence="1">
    <location>
        <begin position="21"/>
        <end position="129"/>
    </location>
</feature>
<keyword evidence="3" id="KW-1185">Reference proteome</keyword>
<protein>
    <submittedName>
        <fullName evidence="2">Uncharacterized protein</fullName>
    </submittedName>
</protein>
<dbReference type="AlphaFoldDB" id="A0A915YHJ3"/>
<evidence type="ECO:0000313" key="3">
    <source>
        <dbReference type="Proteomes" id="UP001060919"/>
    </source>
</evidence>
<feature type="signal peptide" evidence="1">
    <location>
        <begin position="1"/>
        <end position="20"/>
    </location>
</feature>
<evidence type="ECO:0000313" key="2">
    <source>
        <dbReference type="EMBL" id="BDS13289.1"/>
    </source>
</evidence>
<organism evidence="2 3">
    <name type="scientific">Aureispira anguillae</name>
    <dbReference type="NCBI Taxonomy" id="2864201"/>
    <lineage>
        <taxon>Bacteria</taxon>
        <taxon>Pseudomonadati</taxon>
        <taxon>Bacteroidota</taxon>
        <taxon>Saprospiria</taxon>
        <taxon>Saprospirales</taxon>
        <taxon>Saprospiraceae</taxon>
        <taxon>Aureispira</taxon>
    </lineage>
</organism>
<keyword evidence="1" id="KW-0732">Signal</keyword>
<reference evidence="2" key="1">
    <citation type="submission" date="2022-09" db="EMBL/GenBank/DDBJ databases">
        <title>Aureispira anguillicida sp. nov., isolated from Leptocephalus of Japanese eel Anguilla japonica.</title>
        <authorList>
            <person name="Yuasa K."/>
            <person name="Mekata T."/>
            <person name="Ikunari K."/>
        </authorList>
    </citation>
    <scope>NUCLEOTIDE SEQUENCE</scope>
    <source>
        <strain evidence="2">EL160426</strain>
    </source>
</reference>
<dbReference type="Proteomes" id="UP001060919">
    <property type="component" value="Chromosome"/>
</dbReference>
<dbReference type="RefSeq" id="WP_264788576.1">
    <property type="nucleotide sequence ID" value="NZ_AP026867.1"/>
</dbReference>
<dbReference type="EMBL" id="AP026867">
    <property type="protein sequence ID" value="BDS13289.1"/>
    <property type="molecule type" value="Genomic_DNA"/>
</dbReference>
<proteinExistence type="predicted"/>
<gene>
    <name evidence="2" type="ORF">AsAng_0040190</name>
</gene>
<sequence>MKVKIIMAFLIVICSLLACNKEEVKLTQEEEGRELNEIASRIIAITESISCEDASEWAYVGFGSKPCGGPSGYIAYPVNINTPQFLALVEQYRQAQMSYNQNWGLVSNCMIEPAPSDIICEDGRPVLVY</sequence>
<evidence type="ECO:0000256" key="1">
    <source>
        <dbReference type="SAM" id="SignalP"/>
    </source>
</evidence>
<dbReference type="KEGG" id="aup:AsAng_0040190"/>
<accession>A0A915YHJ3</accession>
<dbReference type="PROSITE" id="PS51257">
    <property type="entry name" value="PROKAR_LIPOPROTEIN"/>
    <property type="match status" value="1"/>
</dbReference>